<feature type="non-terminal residue" evidence="1">
    <location>
        <position position="1"/>
    </location>
</feature>
<keyword evidence="2" id="KW-1185">Reference proteome</keyword>
<protein>
    <submittedName>
        <fullName evidence="1">Uncharacterized protein</fullName>
    </submittedName>
</protein>
<gene>
    <name evidence="1" type="ORF">BGZ95_006598</name>
</gene>
<dbReference type="AlphaFoldDB" id="A0AAD4D0V1"/>
<proteinExistence type="predicted"/>
<sequence length="199" mass="22078">MGFAARLNPPHLFTGERDGFSALIWLRAINRYIALAKIETADRTQHAISYLANPGPARLFNGSGLADTCNYASIFTPALKAEYISPVDVINEFIQTAFVDNCPTILRQMIEGQLVKDENMTLTEIFSFADRMDKIYSFRPDNGTKSYSSPIASAPAIASSFSSSSSSATPMDLDNIMVQFNNINKRLDNISRSNRNNYN</sequence>
<reference evidence="1" key="1">
    <citation type="journal article" date="2020" name="Fungal Divers.">
        <title>Resolving the Mortierellaceae phylogeny through synthesis of multi-gene phylogenetics and phylogenomics.</title>
        <authorList>
            <person name="Vandepol N."/>
            <person name="Liber J."/>
            <person name="Desiro A."/>
            <person name="Na H."/>
            <person name="Kennedy M."/>
            <person name="Barry K."/>
            <person name="Grigoriev I.V."/>
            <person name="Miller A.N."/>
            <person name="O'Donnell K."/>
            <person name="Stajich J.E."/>
            <person name="Bonito G."/>
        </authorList>
    </citation>
    <scope>NUCLEOTIDE SEQUENCE</scope>
    <source>
        <strain evidence="1">NRRL 28262</strain>
    </source>
</reference>
<name>A0AAD4D0V1_9FUNG</name>
<organism evidence="1 2">
    <name type="scientific">Linnemannia exigua</name>
    <dbReference type="NCBI Taxonomy" id="604196"/>
    <lineage>
        <taxon>Eukaryota</taxon>
        <taxon>Fungi</taxon>
        <taxon>Fungi incertae sedis</taxon>
        <taxon>Mucoromycota</taxon>
        <taxon>Mortierellomycotina</taxon>
        <taxon>Mortierellomycetes</taxon>
        <taxon>Mortierellales</taxon>
        <taxon>Mortierellaceae</taxon>
        <taxon>Linnemannia</taxon>
    </lineage>
</organism>
<comment type="caution">
    <text evidence="1">The sequence shown here is derived from an EMBL/GenBank/DDBJ whole genome shotgun (WGS) entry which is preliminary data.</text>
</comment>
<evidence type="ECO:0000313" key="1">
    <source>
        <dbReference type="EMBL" id="KAG0252529.1"/>
    </source>
</evidence>
<accession>A0AAD4D0V1</accession>
<dbReference type="EMBL" id="JAAAIL010003089">
    <property type="protein sequence ID" value="KAG0252529.1"/>
    <property type="molecule type" value="Genomic_DNA"/>
</dbReference>
<dbReference type="Proteomes" id="UP001194580">
    <property type="component" value="Unassembled WGS sequence"/>
</dbReference>
<evidence type="ECO:0000313" key="2">
    <source>
        <dbReference type="Proteomes" id="UP001194580"/>
    </source>
</evidence>